<evidence type="ECO:0000313" key="4">
    <source>
        <dbReference type="EMBL" id="OGE81745.1"/>
    </source>
</evidence>
<dbReference type="GO" id="GO:0016787">
    <property type="term" value="F:hydrolase activity"/>
    <property type="evidence" value="ECO:0007669"/>
    <property type="project" value="UniProtKB-KW"/>
</dbReference>
<dbReference type="Pfam" id="PF13091">
    <property type="entry name" value="PLDc_2"/>
    <property type="match status" value="1"/>
</dbReference>
<name>A0A1F5NVP6_9BACT</name>
<dbReference type="InterPro" id="IPR000330">
    <property type="entry name" value="SNF2_N"/>
</dbReference>
<dbReference type="PROSITE" id="PS51194">
    <property type="entry name" value="HELICASE_CTER"/>
    <property type="match status" value="1"/>
</dbReference>
<evidence type="ECO:0000313" key="5">
    <source>
        <dbReference type="Proteomes" id="UP000178892"/>
    </source>
</evidence>
<accession>A0A1F5NVP6</accession>
<keyword evidence="1" id="KW-0378">Hydrolase</keyword>
<dbReference type="InterPro" id="IPR027417">
    <property type="entry name" value="P-loop_NTPase"/>
</dbReference>
<reference evidence="4 5" key="1">
    <citation type="journal article" date="2016" name="Nat. Commun.">
        <title>Thousands of microbial genomes shed light on interconnected biogeochemical processes in an aquifer system.</title>
        <authorList>
            <person name="Anantharaman K."/>
            <person name="Brown C.T."/>
            <person name="Hug L.A."/>
            <person name="Sharon I."/>
            <person name="Castelle C.J."/>
            <person name="Probst A.J."/>
            <person name="Thomas B.C."/>
            <person name="Singh A."/>
            <person name="Wilkins M.J."/>
            <person name="Karaoz U."/>
            <person name="Brodie E.L."/>
            <person name="Williams K.H."/>
            <person name="Hubbard S.S."/>
            <person name="Banfield J.F."/>
        </authorList>
    </citation>
    <scope>NUCLEOTIDE SEQUENCE [LARGE SCALE GENOMIC DNA]</scope>
</reference>
<dbReference type="Pfam" id="PF00176">
    <property type="entry name" value="SNF2-rel_dom"/>
    <property type="match status" value="1"/>
</dbReference>
<dbReference type="InterPro" id="IPR014001">
    <property type="entry name" value="Helicase_ATP-bd"/>
</dbReference>
<evidence type="ECO:0008006" key="6">
    <source>
        <dbReference type="Google" id="ProtNLM"/>
    </source>
</evidence>
<gene>
    <name evidence="4" type="ORF">A2720_03355</name>
</gene>
<evidence type="ECO:0000259" key="2">
    <source>
        <dbReference type="PROSITE" id="PS51192"/>
    </source>
</evidence>
<dbReference type="InterPro" id="IPR025202">
    <property type="entry name" value="PLD-like_dom"/>
</dbReference>
<dbReference type="STRING" id="1817825.A2720_03355"/>
<proteinExistence type="predicted"/>
<sequence length="1093" mass="124469">MAITNTGTNTLSAALKDILPNCDRVDALVGYFYFSGFRDLHKELQDKKIRILVGMDVDRRMIEKISALKDANLDSYLTDEKIESRAGVKENYFAIFARVFNDTDYFDDTEAQEAFKSFLEKIKDGSLEIKKSAKANHSKYYILHNKPELSAKGRTPGIIVTGSSNLTLSGLKGQGESNIILQETHYYDDHLKRFEELWNDPENVGIADIHSANEFIQEVKQRVWLYALPRPVSMFYKVLDEYFSVDNVEDNKSPEEITSGKFYNLKYQRDAINLGIDRIEKFGGVIIADVVGLGKSIVASAIAHNLNLQTVIIAPPHLESQWKDYMSDFDFKGQVYSTGKIGEALERHGGEGGKLLIILDEAHKHRNEDTDNYIMLHKLCAGNRVMALSATPFNNDPKDIYALIKLFSTPGQSTLKTVENLSMSFHQLFKSYRALRRNIRKGGKDENGIAGIKQQGQEIADELRKMIEPLVIRRSRLDLDEIDVYRKDLKEQNISFPKVRDPELLEYELGDISALYVNTLEKIASDEERASFLGTRYKSAKYIRPGSDFFKKLIEQEDVSDGESPEEIIQRMQQAQVNVAKFMRRLLVRRFESSIASFRLSLNNMIHSSELMLDWYLNRGEVPIYKKGDLPDTIDLENMEPADAEETLNRLEDKGLVRVPSSEIDPLFEQHLRHDIELLKGILKDWSVVSADPKYDFFRQKVTDSIAKENRRKLIVFTEFSDTADYVYEKLRADGFKRIFKYTSGDASEANRKTIKANFDASLDGSKQSDDFDIIVATDAISEGFNLHRAGTVINYDIPYNPTRVIQRVGRINRISQKVFDELYIWNFFPTPTGEYETHTRAISTLKMNMIHSLLGEDTRIFTSDEELKNYFAKQYADENKKFEESSWDAKYRNIWLNVKGNKKAMDEIARIPRRSRIGRKSSKNGVVAFAKNGGSYVFAYGNTVEDVAVVSPEVALPLFEADEAEKASETTTSFEPIYQVAKQHIFKSNTRASVTGGRKQDALGKLTLLSEMHPSAKDLCLDAIKTIKDLDALPNGVLKEIAELRLDKADPAKAYKIVKEMLPPKYLEDIFATAKRAEETARIIVLSEEFTS</sequence>
<dbReference type="PROSITE" id="PS51192">
    <property type="entry name" value="HELICASE_ATP_BIND_1"/>
    <property type="match status" value="1"/>
</dbReference>
<dbReference type="CDD" id="cd18793">
    <property type="entry name" value="SF2_C_SNF"/>
    <property type="match status" value="1"/>
</dbReference>
<dbReference type="GO" id="GO:0005524">
    <property type="term" value="F:ATP binding"/>
    <property type="evidence" value="ECO:0007669"/>
    <property type="project" value="InterPro"/>
</dbReference>
<dbReference type="Proteomes" id="UP000178892">
    <property type="component" value="Unassembled WGS sequence"/>
</dbReference>
<dbReference type="SMART" id="SM00487">
    <property type="entry name" value="DEXDc"/>
    <property type="match status" value="1"/>
</dbReference>
<feature type="domain" description="Helicase C-terminal" evidence="3">
    <location>
        <begin position="701"/>
        <end position="869"/>
    </location>
</feature>
<dbReference type="SUPFAM" id="SSF52540">
    <property type="entry name" value="P-loop containing nucleoside triphosphate hydrolases"/>
    <property type="match status" value="2"/>
</dbReference>
<dbReference type="PANTHER" id="PTHR45766">
    <property type="entry name" value="DNA ANNEALING HELICASE AND ENDONUCLEASE ZRANB3 FAMILY MEMBER"/>
    <property type="match status" value="1"/>
</dbReference>
<evidence type="ECO:0000256" key="1">
    <source>
        <dbReference type="ARBA" id="ARBA00022801"/>
    </source>
</evidence>
<dbReference type="EMBL" id="MFEL01000005">
    <property type="protein sequence ID" value="OGE81745.1"/>
    <property type="molecule type" value="Genomic_DNA"/>
</dbReference>
<dbReference type="Gene3D" id="3.30.870.10">
    <property type="entry name" value="Endonuclease Chain A"/>
    <property type="match status" value="1"/>
</dbReference>
<dbReference type="AlphaFoldDB" id="A0A1F5NVP6"/>
<dbReference type="InterPro" id="IPR049730">
    <property type="entry name" value="SNF2/RAD54-like_C"/>
</dbReference>
<protein>
    <recommendedName>
        <fullName evidence="6">Helicase</fullName>
    </recommendedName>
</protein>
<dbReference type="PANTHER" id="PTHR45766:SF6">
    <property type="entry name" value="SWI_SNF-RELATED MATRIX-ASSOCIATED ACTIN-DEPENDENT REGULATOR OF CHROMATIN SUBFAMILY A-LIKE PROTEIN 1"/>
    <property type="match status" value="1"/>
</dbReference>
<evidence type="ECO:0000259" key="3">
    <source>
        <dbReference type="PROSITE" id="PS51194"/>
    </source>
</evidence>
<feature type="domain" description="Helicase ATP-binding" evidence="2">
    <location>
        <begin position="276"/>
        <end position="410"/>
    </location>
</feature>
<organism evidence="4 5">
    <name type="scientific">Candidatus Doudnabacteria bacterium RIFCSPHIGHO2_01_FULL_46_24</name>
    <dbReference type="NCBI Taxonomy" id="1817825"/>
    <lineage>
        <taxon>Bacteria</taxon>
        <taxon>Candidatus Doudnaibacteriota</taxon>
    </lineage>
</organism>
<comment type="caution">
    <text evidence="4">The sequence shown here is derived from an EMBL/GenBank/DDBJ whole genome shotgun (WGS) entry which is preliminary data.</text>
</comment>
<dbReference type="Gene3D" id="3.40.50.10810">
    <property type="entry name" value="Tandem AAA-ATPase domain"/>
    <property type="match status" value="1"/>
</dbReference>
<dbReference type="Gene3D" id="3.40.50.300">
    <property type="entry name" value="P-loop containing nucleotide triphosphate hydrolases"/>
    <property type="match status" value="2"/>
</dbReference>
<dbReference type="InterPro" id="IPR001650">
    <property type="entry name" value="Helicase_C-like"/>
</dbReference>
<dbReference type="SMART" id="SM00490">
    <property type="entry name" value="HELICc"/>
    <property type="match status" value="1"/>
</dbReference>
<dbReference type="CDD" id="cd09178">
    <property type="entry name" value="PLDc_N_Snf2_like"/>
    <property type="match status" value="1"/>
</dbReference>
<dbReference type="InterPro" id="IPR038718">
    <property type="entry name" value="SNF2-like_sf"/>
</dbReference>
<dbReference type="Pfam" id="PF00271">
    <property type="entry name" value="Helicase_C"/>
    <property type="match status" value="1"/>
</dbReference>